<dbReference type="GO" id="GO:0046872">
    <property type="term" value="F:metal ion binding"/>
    <property type="evidence" value="ECO:0007669"/>
    <property type="project" value="UniProtKB-KW"/>
</dbReference>
<dbReference type="Proteomes" id="UP000630353">
    <property type="component" value="Unassembled WGS sequence"/>
</dbReference>
<dbReference type="GO" id="GO:0020037">
    <property type="term" value="F:heme binding"/>
    <property type="evidence" value="ECO:0007669"/>
    <property type="project" value="InterPro"/>
</dbReference>
<reference evidence="6" key="2">
    <citation type="submission" date="2020-09" db="EMBL/GenBank/DDBJ databases">
        <authorList>
            <person name="Sun Q."/>
            <person name="Kim S."/>
        </authorList>
    </citation>
    <scope>NUCLEOTIDE SEQUENCE</scope>
    <source>
        <strain evidence="6">KCTC 42651</strain>
    </source>
</reference>
<evidence type="ECO:0000313" key="6">
    <source>
        <dbReference type="EMBL" id="GHD59789.1"/>
    </source>
</evidence>
<dbReference type="InterPro" id="IPR036909">
    <property type="entry name" value="Cyt_c-like_dom_sf"/>
</dbReference>
<organism evidence="6 7">
    <name type="scientific">Thalassobaculum fulvum</name>
    <dbReference type="NCBI Taxonomy" id="1633335"/>
    <lineage>
        <taxon>Bacteria</taxon>
        <taxon>Pseudomonadati</taxon>
        <taxon>Pseudomonadota</taxon>
        <taxon>Alphaproteobacteria</taxon>
        <taxon>Rhodospirillales</taxon>
        <taxon>Thalassobaculaceae</taxon>
        <taxon>Thalassobaculum</taxon>
    </lineage>
</organism>
<dbReference type="SUPFAM" id="SSF46626">
    <property type="entry name" value="Cytochrome c"/>
    <property type="match status" value="2"/>
</dbReference>
<comment type="caution">
    <text evidence="6">The sequence shown here is derived from an EMBL/GenBank/DDBJ whole genome shotgun (WGS) entry which is preliminary data.</text>
</comment>
<dbReference type="Gene3D" id="1.10.760.10">
    <property type="entry name" value="Cytochrome c-like domain"/>
    <property type="match status" value="2"/>
</dbReference>
<feature type="domain" description="Cytochrome c" evidence="5">
    <location>
        <begin position="17"/>
        <end position="127"/>
    </location>
</feature>
<feature type="domain" description="Cytochrome c" evidence="5">
    <location>
        <begin position="160"/>
        <end position="268"/>
    </location>
</feature>
<dbReference type="InterPro" id="IPR051459">
    <property type="entry name" value="Cytochrome_c-type_DH"/>
</dbReference>
<keyword evidence="3 4" id="KW-0408">Iron</keyword>
<evidence type="ECO:0000313" key="7">
    <source>
        <dbReference type="Proteomes" id="UP000630353"/>
    </source>
</evidence>
<dbReference type="Pfam" id="PF00034">
    <property type="entry name" value="Cytochrom_C"/>
    <property type="match status" value="1"/>
</dbReference>
<proteinExistence type="predicted"/>
<keyword evidence="1 4" id="KW-0349">Heme</keyword>
<name>A0A918XVN4_9PROT</name>
<evidence type="ECO:0000256" key="1">
    <source>
        <dbReference type="ARBA" id="ARBA00022617"/>
    </source>
</evidence>
<evidence type="ECO:0000256" key="3">
    <source>
        <dbReference type="ARBA" id="ARBA00023004"/>
    </source>
</evidence>
<dbReference type="Pfam" id="PF13442">
    <property type="entry name" value="Cytochrome_CBB3"/>
    <property type="match status" value="1"/>
</dbReference>
<dbReference type="GO" id="GO:0009055">
    <property type="term" value="F:electron transfer activity"/>
    <property type="evidence" value="ECO:0007669"/>
    <property type="project" value="InterPro"/>
</dbReference>
<dbReference type="PROSITE" id="PS51007">
    <property type="entry name" value="CYTC"/>
    <property type="match status" value="2"/>
</dbReference>
<dbReference type="PANTHER" id="PTHR35008:SF8">
    <property type="entry name" value="ALCOHOL DEHYDROGENASE CYTOCHROME C SUBUNIT"/>
    <property type="match status" value="1"/>
</dbReference>
<evidence type="ECO:0000256" key="2">
    <source>
        <dbReference type="ARBA" id="ARBA00022723"/>
    </source>
</evidence>
<evidence type="ECO:0000259" key="5">
    <source>
        <dbReference type="PROSITE" id="PS51007"/>
    </source>
</evidence>
<reference evidence="6" key="1">
    <citation type="journal article" date="2014" name="Int. J. Syst. Evol. Microbiol.">
        <title>Complete genome sequence of Corynebacterium casei LMG S-19264T (=DSM 44701T), isolated from a smear-ripened cheese.</title>
        <authorList>
            <consortium name="US DOE Joint Genome Institute (JGI-PGF)"/>
            <person name="Walter F."/>
            <person name="Albersmeier A."/>
            <person name="Kalinowski J."/>
            <person name="Ruckert C."/>
        </authorList>
    </citation>
    <scope>NUCLEOTIDE SEQUENCE</scope>
    <source>
        <strain evidence="6">KCTC 42651</strain>
    </source>
</reference>
<keyword evidence="7" id="KW-1185">Reference proteome</keyword>
<dbReference type="InterPro" id="IPR009056">
    <property type="entry name" value="Cyt_c-like_dom"/>
</dbReference>
<keyword evidence="2 4" id="KW-0479">Metal-binding</keyword>
<dbReference type="AlphaFoldDB" id="A0A918XVN4"/>
<dbReference type="EMBL" id="BMZS01000011">
    <property type="protein sequence ID" value="GHD59789.1"/>
    <property type="molecule type" value="Genomic_DNA"/>
</dbReference>
<accession>A0A918XVN4</accession>
<sequence length="271" mass="28941">MAGVLAAGWSLPADAETPVERGRYLVESIAGCGNCHSLQDANGPIPGKEYAGGPPIQDAAFDAWPANITPDEETGIGSWTDDEIVRAIREGVTRDGRVMGPPMPFWLYRGIADDDAKAMVAYLRTVKPVKNKVPASVYRMPLPPSWGPAVSGVEAPPRSDKVAYGGYLAGPVGHCVECHTPMTDKGGLDMAREGAGTREFPGPWGTSISRNITPAALGDWTDAEIKRAITQGVSRDGTRLMPPMGFGFYARMTDADLDALVAWMRSLKPVD</sequence>
<gene>
    <name evidence="6" type="ORF">GCM10017083_44800</name>
</gene>
<dbReference type="PANTHER" id="PTHR35008">
    <property type="entry name" value="BLL4482 PROTEIN-RELATED"/>
    <property type="match status" value="1"/>
</dbReference>
<protein>
    <submittedName>
        <fullName evidence="6">Cytochrome c</fullName>
    </submittedName>
</protein>
<evidence type="ECO:0000256" key="4">
    <source>
        <dbReference type="PROSITE-ProRule" id="PRU00433"/>
    </source>
</evidence>